<evidence type="ECO:0000256" key="2">
    <source>
        <dbReference type="SAM" id="SignalP"/>
    </source>
</evidence>
<dbReference type="Proteomes" id="UP000054845">
    <property type="component" value="Unassembled WGS sequence"/>
</dbReference>
<accession>A0A0P1BAX7</accession>
<keyword evidence="2" id="KW-0732">Signal</keyword>
<feature type="chain" id="PRO_5006059365" evidence="2">
    <location>
        <begin position="20"/>
        <end position="386"/>
    </location>
</feature>
<evidence type="ECO:0000313" key="4">
    <source>
        <dbReference type="Proteomes" id="UP000054845"/>
    </source>
</evidence>
<dbReference type="EMBL" id="CCYA01000199">
    <property type="protein sequence ID" value="CEH13091.1"/>
    <property type="molecule type" value="Genomic_DNA"/>
</dbReference>
<name>A0A0P1BAX7_9BASI</name>
<dbReference type="AlphaFoldDB" id="A0A0P1BAX7"/>
<feature type="signal peptide" evidence="2">
    <location>
        <begin position="1"/>
        <end position="19"/>
    </location>
</feature>
<organism evidence="3 4">
    <name type="scientific">Ceraceosorus bombacis</name>
    <dbReference type="NCBI Taxonomy" id="401625"/>
    <lineage>
        <taxon>Eukaryota</taxon>
        <taxon>Fungi</taxon>
        <taxon>Dikarya</taxon>
        <taxon>Basidiomycota</taxon>
        <taxon>Ustilaginomycotina</taxon>
        <taxon>Exobasidiomycetes</taxon>
        <taxon>Ceraceosorales</taxon>
        <taxon>Ceraceosoraceae</taxon>
        <taxon>Ceraceosorus</taxon>
    </lineage>
</organism>
<dbReference type="OrthoDB" id="10401649at2759"/>
<keyword evidence="4" id="KW-1185">Reference proteome</keyword>
<proteinExistence type="predicted"/>
<evidence type="ECO:0000256" key="1">
    <source>
        <dbReference type="SAM" id="MobiDB-lite"/>
    </source>
</evidence>
<protein>
    <submittedName>
        <fullName evidence="3">Uncharacterized protein</fullName>
    </submittedName>
</protein>
<sequence length="386" mass="42057">MKNAALLSAMVLAAVTVRALPTATLADHLIKGRSVDNAQLRARGTSTREGEQSFLRTRNSASAHLPGMDHVADEVQLARSLVQEGSDYASLGMVNGKRDVSPATDALDARRTPPGVSHNGYLGPIFNGKRELAVDTKTNDGDILARRSTLNPRKLCSQDPAVACGGGGWNLGRGRRDLQPNAQPFDADVLATRQSDDAVLKAREIDFRVKPIFTPEVPRKPPASHDPPTKRHVSPSTERLEARQKPVWKHRGGAGGPIFNGRSDATSDETIEARQGDGKNKLRWSDHPQHIGKRDLEPTQSLEVRGTEEMDHQNTIVTRSGSLGRREPMPSPVPQPKKQRGNSQQANVQKNHTKASHGQTQKATRKPKKTKVGYVYPASKDPLAAF</sequence>
<evidence type="ECO:0000313" key="3">
    <source>
        <dbReference type="EMBL" id="CEH13091.1"/>
    </source>
</evidence>
<feature type="compositionally biased region" description="Polar residues" evidence="1">
    <location>
        <begin position="341"/>
        <end position="362"/>
    </location>
</feature>
<feature type="region of interest" description="Disordered" evidence="1">
    <location>
        <begin position="214"/>
        <end position="386"/>
    </location>
</feature>
<feature type="compositionally biased region" description="Basic and acidic residues" evidence="1">
    <location>
        <begin position="271"/>
        <end position="297"/>
    </location>
</feature>
<reference evidence="3 4" key="1">
    <citation type="submission" date="2014-09" db="EMBL/GenBank/DDBJ databases">
        <authorList>
            <person name="Magalhaes I.L.F."/>
            <person name="Oliveira U."/>
            <person name="Santos F.R."/>
            <person name="Vidigal T.H.D.A."/>
            <person name="Brescovit A.D."/>
            <person name="Santos A.J."/>
        </authorList>
    </citation>
    <scope>NUCLEOTIDE SEQUENCE [LARGE SCALE GENOMIC DNA]</scope>
</reference>